<dbReference type="SUPFAM" id="SSF56529">
    <property type="entry name" value="FAH"/>
    <property type="match status" value="1"/>
</dbReference>
<keyword evidence="4" id="KW-1185">Reference proteome</keyword>
<dbReference type="InterPro" id="IPR036663">
    <property type="entry name" value="Fumarylacetoacetase_C_sf"/>
</dbReference>
<evidence type="ECO:0000313" key="3">
    <source>
        <dbReference type="EMBL" id="MCL1044181.1"/>
    </source>
</evidence>
<evidence type="ECO:0000259" key="2">
    <source>
        <dbReference type="Pfam" id="PF01557"/>
    </source>
</evidence>
<evidence type="ECO:0000256" key="1">
    <source>
        <dbReference type="ARBA" id="ARBA00022723"/>
    </source>
</evidence>
<dbReference type="Gene3D" id="3.90.850.10">
    <property type="entry name" value="Fumarylacetoacetase-like, C-terminal domain"/>
    <property type="match status" value="1"/>
</dbReference>
<dbReference type="RefSeq" id="WP_248954638.1">
    <property type="nucleotide sequence ID" value="NZ_JAKIKU010000001.1"/>
</dbReference>
<keyword evidence="1" id="KW-0479">Metal-binding</keyword>
<dbReference type="PANTHER" id="PTHR11820">
    <property type="entry name" value="ACYLPYRUVASE"/>
    <property type="match status" value="1"/>
</dbReference>
<comment type="caution">
    <text evidence="3">The sequence shown here is derived from an EMBL/GenBank/DDBJ whole genome shotgun (WGS) entry which is preliminary data.</text>
</comment>
<dbReference type="PANTHER" id="PTHR11820:SF7">
    <property type="entry name" value="ACYLPYRUVASE FAHD1, MITOCHONDRIAL"/>
    <property type="match status" value="1"/>
</dbReference>
<accession>A0ABT0KK19</accession>
<dbReference type="InterPro" id="IPR011234">
    <property type="entry name" value="Fumarylacetoacetase-like_C"/>
</dbReference>
<reference evidence="3 4" key="1">
    <citation type="submission" date="2022-01" db="EMBL/GenBank/DDBJ databases">
        <title>Whole genome-based taxonomy of the Shewanellaceae.</title>
        <authorList>
            <person name="Martin-Rodriguez A.J."/>
        </authorList>
    </citation>
    <scope>NUCLEOTIDE SEQUENCE [LARGE SCALE GENOMIC DNA]</scope>
    <source>
        <strain evidence="3 4">DSM 24955</strain>
    </source>
</reference>
<protein>
    <submittedName>
        <fullName evidence="3">Fumarylacetoacetate hydrolase family protein</fullName>
    </submittedName>
</protein>
<feature type="domain" description="Fumarylacetoacetase-like C-terminal" evidence="2">
    <location>
        <begin position="84"/>
        <end position="195"/>
    </location>
</feature>
<dbReference type="GO" id="GO:0016787">
    <property type="term" value="F:hydrolase activity"/>
    <property type="evidence" value="ECO:0007669"/>
    <property type="project" value="UniProtKB-KW"/>
</dbReference>
<dbReference type="Proteomes" id="UP001202134">
    <property type="component" value="Unassembled WGS sequence"/>
</dbReference>
<feature type="domain" description="Fumarylacetoacetase-like C-terminal" evidence="2">
    <location>
        <begin position="19"/>
        <end position="71"/>
    </location>
</feature>
<sequence>MTLQVIEQDEGEASFTPSKIVCVGRNYVDHIQELGNEIPSDMVVFVKPNSAIGQSLPSFIQEPIHYETELCFKVENGQFAAVGLGLDLTKRALQSSLKSQQLPWERAKAFDGSAIFSQFISLSTSSLKANASFCFMLTIDDELIQLGHSDLMMYSVDQIHRSISEFMSLVDGDIVMTGTPKGVGEVTKGAVFEVKLWPGIEYHSYEQLLADLNKAQPMICQSWVAE</sequence>
<evidence type="ECO:0000313" key="4">
    <source>
        <dbReference type="Proteomes" id="UP001202134"/>
    </source>
</evidence>
<proteinExistence type="predicted"/>
<dbReference type="Pfam" id="PF01557">
    <property type="entry name" value="FAA_hydrolase"/>
    <property type="match status" value="2"/>
</dbReference>
<gene>
    <name evidence="3" type="ORF">L2737_02385</name>
</gene>
<organism evidence="3 4">
    <name type="scientific">Shewanella electrodiphila</name>
    <dbReference type="NCBI Taxonomy" id="934143"/>
    <lineage>
        <taxon>Bacteria</taxon>
        <taxon>Pseudomonadati</taxon>
        <taxon>Pseudomonadota</taxon>
        <taxon>Gammaproteobacteria</taxon>
        <taxon>Alteromonadales</taxon>
        <taxon>Shewanellaceae</taxon>
        <taxon>Shewanella</taxon>
    </lineage>
</organism>
<dbReference type="EMBL" id="JAKIKU010000001">
    <property type="protein sequence ID" value="MCL1044181.1"/>
    <property type="molecule type" value="Genomic_DNA"/>
</dbReference>
<name>A0ABT0KK19_9GAMM</name>
<keyword evidence="3" id="KW-0378">Hydrolase</keyword>